<reference evidence="2 3" key="1">
    <citation type="submission" date="2014-11" db="EMBL/GenBank/DDBJ databases">
        <title>Genetic blueprint of the zoonotic pathogen Toxocara canis.</title>
        <authorList>
            <person name="Zhu X.-Q."/>
            <person name="Korhonen P.K."/>
            <person name="Cai H."/>
            <person name="Young N.D."/>
            <person name="Nejsum P."/>
            <person name="von Samson-Himmelstjerna G."/>
            <person name="Boag P.R."/>
            <person name="Tan P."/>
            <person name="Li Q."/>
            <person name="Min J."/>
            <person name="Yang Y."/>
            <person name="Wang X."/>
            <person name="Fang X."/>
            <person name="Hall R.S."/>
            <person name="Hofmann A."/>
            <person name="Sternberg P.W."/>
            <person name="Jex A.R."/>
            <person name="Gasser R.B."/>
        </authorList>
    </citation>
    <scope>NUCLEOTIDE SEQUENCE [LARGE SCALE GENOMIC DNA]</scope>
    <source>
        <strain evidence="2">PN_DK_2014</strain>
    </source>
</reference>
<protein>
    <submittedName>
        <fullName evidence="2">Uncharacterized protein</fullName>
    </submittedName>
</protein>
<keyword evidence="1" id="KW-0732">Signal</keyword>
<accession>A0A0B2VP51</accession>
<dbReference type="EMBL" id="JPKZ01001305">
    <property type="protein sequence ID" value="KHN82805.1"/>
    <property type="molecule type" value="Genomic_DNA"/>
</dbReference>
<dbReference type="Proteomes" id="UP000031036">
    <property type="component" value="Unassembled WGS sequence"/>
</dbReference>
<evidence type="ECO:0000313" key="3">
    <source>
        <dbReference type="Proteomes" id="UP000031036"/>
    </source>
</evidence>
<organism evidence="2 3">
    <name type="scientific">Toxocara canis</name>
    <name type="common">Canine roundworm</name>
    <dbReference type="NCBI Taxonomy" id="6265"/>
    <lineage>
        <taxon>Eukaryota</taxon>
        <taxon>Metazoa</taxon>
        <taxon>Ecdysozoa</taxon>
        <taxon>Nematoda</taxon>
        <taxon>Chromadorea</taxon>
        <taxon>Rhabditida</taxon>
        <taxon>Spirurina</taxon>
        <taxon>Ascaridomorpha</taxon>
        <taxon>Ascaridoidea</taxon>
        <taxon>Toxocaridae</taxon>
        <taxon>Toxocara</taxon>
    </lineage>
</organism>
<gene>
    <name evidence="2" type="ORF">Tcan_08688</name>
</gene>
<dbReference type="AlphaFoldDB" id="A0A0B2VP51"/>
<evidence type="ECO:0000256" key="1">
    <source>
        <dbReference type="SAM" id="SignalP"/>
    </source>
</evidence>
<proteinExistence type="predicted"/>
<evidence type="ECO:0000313" key="2">
    <source>
        <dbReference type="EMBL" id="KHN82805.1"/>
    </source>
</evidence>
<sequence length="100" mass="11083">MCNSECFLFTSICLTICLILSLFSNSTELGDAKFRDVEDTKSSRADSMIGTTNITTSRKVASYVMLNRTDVACGRLASNALQKIAVRRKLIRQQMGLLKP</sequence>
<comment type="caution">
    <text evidence="2">The sequence shown here is derived from an EMBL/GenBank/DDBJ whole genome shotgun (WGS) entry which is preliminary data.</text>
</comment>
<feature type="chain" id="PRO_5002078479" evidence="1">
    <location>
        <begin position="33"/>
        <end position="100"/>
    </location>
</feature>
<keyword evidence="3" id="KW-1185">Reference proteome</keyword>
<feature type="signal peptide" evidence="1">
    <location>
        <begin position="1"/>
        <end position="32"/>
    </location>
</feature>
<name>A0A0B2VP51_TOXCA</name>